<dbReference type="InterPro" id="IPR021144">
    <property type="entry name" value="UPF0597"/>
</dbReference>
<dbReference type="EMBL" id="DVMJ01000065">
    <property type="protein sequence ID" value="HIU13976.1"/>
    <property type="molecule type" value="Genomic_DNA"/>
</dbReference>
<dbReference type="Pfam" id="PF03313">
    <property type="entry name" value="SDH_alpha"/>
    <property type="match status" value="1"/>
</dbReference>
<dbReference type="Proteomes" id="UP000824175">
    <property type="component" value="Unassembled WGS sequence"/>
</dbReference>
<dbReference type="AlphaFoldDB" id="A0A9D1L1D6"/>
<evidence type="ECO:0000259" key="2">
    <source>
        <dbReference type="Pfam" id="PF03313"/>
    </source>
</evidence>
<evidence type="ECO:0000313" key="4">
    <source>
        <dbReference type="Proteomes" id="UP000824175"/>
    </source>
</evidence>
<protein>
    <recommendedName>
        <fullName evidence="1">UPF0597 protein IAD15_07905</fullName>
    </recommendedName>
</protein>
<dbReference type="GO" id="GO:0019450">
    <property type="term" value="P:L-cysteine catabolic process to pyruvate"/>
    <property type="evidence" value="ECO:0007669"/>
    <property type="project" value="TreeGrafter"/>
</dbReference>
<dbReference type="InterPro" id="IPR005130">
    <property type="entry name" value="Ser_deHydtase-like_asu"/>
</dbReference>
<comment type="similarity">
    <text evidence="1">Belongs to the UPF0597 family.</text>
</comment>
<name>A0A9D1L1D6_9FIRM</name>
<reference evidence="3" key="1">
    <citation type="submission" date="2020-10" db="EMBL/GenBank/DDBJ databases">
        <authorList>
            <person name="Gilroy R."/>
        </authorList>
    </citation>
    <scope>NUCLEOTIDE SEQUENCE</scope>
    <source>
        <strain evidence="3">CHK195-11698</strain>
    </source>
</reference>
<dbReference type="HAMAP" id="MF_01845">
    <property type="entry name" value="UPF0597"/>
    <property type="match status" value="1"/>
</dbReference>
<dbReference type="PIRSF" id="PIRSF006054">
    <property type="entry name" value="UCP006054"/>
    <property type="match status" value="1"/>
</dbReference>
<sequence length="425" mass="45642">MNEQAILRRLKREVCVAQGCTEPIAVSYAVSLACEDLKEEVQSLDVYLSTNMLKNAMGVGIPGTGETGLEIAVALGAVIQQSSKGLEILCDLDADTLQAAHEMMAQGKIHIHHAETNETLYIEVQARSLNHYSTVRIAREHTHLIYHACDGQVFYEEMLDKQKKVESIDQDVMTVQDILDFSRHVAIEKISFLEEGALMNKAVSDEGLKGSYGLQVGRKIKASESQNLLAQNLASHLVAVTAAASDARMDGCPMPIMTTAGSGNQGITCSLPVYELAKLLDKSREEMLRALAISQLMTIHIKHYMGRLSPLCGAGIAGTTGACCGITYLLGGTDKQIGYAINNMLSDVSGMLCDGAKSTCALKIATNVHAAVQCANLALSDISPNETQGIVFDDAEKTISHLGVLVKVGLANADDCILDIMLQKC</sequence>
<accession>A0A9D1L1D6</accession>
<feature type="domain" description="Serine dehydratase-like alpha subunit" evidence="2">
    <location>
        <begin position="161"/>
        <end position="418"/>
    </location>
</feature>
<dbReference type="PANTHER" id="PTHR30501:SF2">
    <property type="entry name" value="UPF0597 PROTEIN YHAM"/>
    <property type="match status" value="1"/>
</dbReference>
<comment type="caution">
    <text evidence="3">The sequence shown here is derived from an EMBL/GenBank/DDBJ whole genome shotgun (WGS) entry which is preliminary data.</text>
</comment>
<reference evidence="3" key="2">
    <citation type="journal article" date="2021" name="PeerJ">
        <title>Extensive microbial diversity within the chicken gut microbiome revealed by metagenomics and culture.</title>
        <authorList>
            <person name="Gilroy R."/>
            <person name="Ravi A."/>
            <person name="Getino M."/>
            <person name="Pursley I."/>
            <person name="Horton D.L."/>
            <person name="Alikhan N.F."/>
            <person name="Baker D."/>
            <person name="Gharbi K."/>
            <person name="Hall N."/>
            <person name="Watson M."/>
            <person name="Adriaenssens E.M."/>
            <person name="Foster-Nyarko E."/>
            <person name="Jarju S."/>
            <person name="Secka A."/>
            <person name="Antonio M."/>
            <person name="Oren A."/>
            <person name="Chaudhuri R.R."/>
            <person name="La Ragione R."/>
            <person name="Hildebrand F."/>
            <person name="Pallen M.J."/>
        </authorList>
    </citation>
    <scope>NUCLEOTIDE SEQUENCE</scope>
    <source>
        <strain evidence="3">CHK195-11698</strain>
    </source>
</reference>
<organism evidence="3 4">
    <name type="scientific">Candidatus Fimiplasma intestinipullorum</name>
    <dbReference type="NCBI Taxonomy" id="2840825"/>
    <lineage>
        <taxon>Bacteria</taxon>
        <taxon>Bacillati</taxon>
        <taxon>Bacillota</taxon>
        <taxon>Clostridia</taxon>
        <taxon>Eubacteriales</taxon>
        <taxon>Candidatus Fimiplasma</taxon>
    </lineage>
</organism>
<dbReference type="PANTHER" id="PTHR30501">
    <property type="entry name" value="UPF0597 PROTEIN YHAM"/>
    <property type="match status" value="1"/>
</dbReference>
<dbReference type="GO" id="GO:0080146">
    <property type="term" value="F:L-cysteine desulfhydrase activity"/>
    <property type="evidence" value="ECO:0007669"/>
    <property type="project" value="TreeGrafter"/>
</dbReference>
<gene>
    <name evidence="3" type="ORF">IAD15_07905</name>
</gene>
<proteinExistence type="inferred from homology"/>
<evidence type="ECO:0000313" key="3">
    <source>
        <dbReference type="EMBL" id="HIU13976.1"/>
    </source>
</evidence>
<evidence type="ECO:0000256" key="1">
    <source>
        <dbReference type="HAMAP-Rule" id="MF_01845"/>
    </source>
</evidence>